<gene>
    <name evidence="1" type="ordered locus">Daes_2858</name>
</gene>
<dbReference type="eggNOG" id="COG2172">
    <property type="taxonomic scope" value="Bacteria"/>
</dbReference>
<dbReference type="EMBL" id="CP002431">
    <property type="protein sequence ID" value="ADU63854.1"/>
    <property type="molecule type" value="Genomic_DNA"/>
</dbReference>
<dbReference type="RefSeq" id="WP_013515757.1">
    <property type="nucleotide sequence ID" value="NC_014844.1"/>
</dbReference>
<reference evidence="1 2" key="2">
    <citation type="journal article" date="2014" name="Genome Announc.">
        <title>Complete Genome Sequence of the Subsurface, Mesophilic Sulfate-Reducing Bacterium Desulfovibrio aespoeensis Aspo-2.</title>
        <authorList>
            <person name="Pedersen K."/>
            <person name="Bengtsson A."/>
            <person name="Edlund J."/>
            <person name="Rabe L."/>
            <person name="Hazen T."/>
            <person name="Chakraborty R."/>
            <person name="Goodwin L."/>
            <person name="Shapiro N."/>
        </authorList>
    </citation>
    <scope>NUCLEOTIDE SEQUENCE [LARGE SCALE GENOMIC DNA]</scope>
    <source>
        <strain evidence="2">ATCC 700646 / DSM 10631 / Aspo-2</strain>
    </source>
</reference>
<dbReference type="OrthoDB" id="5416105at2"/>
<dbReference type="KEGG" id="das:Daes_2858"/>
<protein>
    <recommendedName>
        <fullName evidence="3">Anti-sigma regulatory factor, serine/threonine protein kinase</fullName>
    </recommendedName>
</protein>
<reference evidence="2" key="1">
    <citation type="submission" date="2010-12" db="EMBL/GenBank/DDBJ databases">
        <title>Complete sequence of Desulfovibrio aespoeensis Aspo-2.</title>
        <authorList>
            <consortium name="US DOE Joint Genome Institute"/>
            <person name="Lucas S."/>
            <person name="Copeland A."/>
            <person name="Lapidus A."/>
            <person name="Cheng J.-F."/>
            <person name="Goodwin L."/>
            <person name="Pitluck S."/>
            <person name="Chertkov O."/>
            <person name="Misra M."/>
            <person name="Detter J.C."/>
            <person name="Han C."/>
            <person name="Tapia R."/>
            <person name="Land M."/>
            <person name="Hauser L."/>
            <person name="Kyrpides N."/>
            <person name="Ivanova N."/>
            <person name="Ovchinnikova G."/>
            <person name="Pedersen K."/>
            <person name="Jagevall S."/>
            <person name="Hazen T."/>
            <person name="Woyke T."/>
        </authorList>
    </citation>
    <scope>NUCLEOTIDE SEQUENCE [LARGE SCALE GENOMIC DNA]</scope>
    <source>
        <strain evidence="2">ATCC 700646 / DSM 10631 / Aspo-2</strain>
    </source>
</reference>
<keyword evidence="2" id="KW-1185">Reference proteome</keyword>
<name>E6VY40_PSEA9</name>
<dbReference type="Proteomes" id="UP000002191">
    <property type="component" value="Chromosome"/>
</dbReference>
<accession>E6VY40</accession>
<dbReference type="STRING" id="643562.Daes_2858"/>
<proteinExistence type="predicted"/>
<sequence>MQGSGHCVSLRLSADAKFIPLVQGVVEQAASVFGLERAKALRLTMASEELVSHLAETAGGVGIDLTVASGGWCVRADFSFVADPSDLWAMNLAAREDIGAGKSMDRLGLLLAARMSDGFVVRIDGSKVHLELRQDRVYQAVTPRPATTAMAVGAVVIVDSPEPALVREACALAVDRYPAHLIPEPFFTPGKVVDMVASGDLSLAVAVDGAGALTGLMSWRSPSERSVSFCGPYLFLEGGPTAEALETRLLGAVARTRAVSLFSELATPDLISRNYEALGRLFFSRPEQEAVELDMWFRHLREDSGGAVWAHPVMRSFLEDAYDGLVLMRVIRETDSSGESLPARSVLSARLRPELGTATLAPMVAGRDAAQVVADHVRALSRDGYRNIFFHLDLAYGWQAAMAGALADNGFAPRLVLPDAGKSDVVVFQHG</sequence>
<organism evidence="1 2">
    <name type="scientific">Pseudodesulfovibrio aespoeensis (strain ATCC 700646 / DSM 10631 / Aspo-2)</name>
    <name type="common">Desulfovibrio aespoeensis</name>
    <dbReference type="NCBI Taxonomy" id="643562"/>
    <lineage>
        <taxon>Bacteria</taxon>
        <taxon>Pseudomonadati</taxon>
        <taxon>Thermodesulfobacteriota</taxon>
        <taxon>Desulfovibrionia</taxon>
        <taxon>Desulfovibrionales</taxon>
        <taxon>Desulfovibrionaceae</taxon>
    </lineage>
</organism>
<dbReference type="AlphaFoldDB" id="E6VY40"/>
<evidence type="ECO:0000313" key="2">
    <source>
        <dbReference type="Proteomes" id="UP000002191"/>
    </source>
</evidence>
<dbReference type="HOGENOM" id="CLU_622191_0_0_7"/>
<evidence type="ECO:0000313" key="1">
    <source>
        <dbReference type="EMBL" id="ADU63854.1"/>
    </source>
</evidence>
<evidence type="ECO:0008006" key="3">
    <source>
        <dbReference type="Google" id="ProtNLM"/>
    </source>
</evidence>